<feature type="binding site" evidence="11">
    <location>
        <position position="130"/>
    </location>
    <ligand>
        <name>Mg(2+)</name>
        <dbReference type="ChEBI" id="CHEBI:18420"/>
    </ligand>
</feature>
<evidence type="ECO:0000256" key="4">
    <source>
        <dbReference type="ARBA" id="ARBA00022723"/>
    </source>
</evidence>
<dbReference type="Gene3D" id="3.30.230.10">
    <property type="match status" value="1"/>
</dbReference>
<keyword evidence="7 11" id="KW-0067">ATP-binding</keyword>
<dbReference type="FunFam" id="3.30.230.10:FF:000017">
    <property type="entry name" value="Galactokinase"/>
    <property type="match status" value="1"/>
</dbReference>
<dbReference type="InterPro" id="IPR019539">
    <property type="entry name" value="GalKase_N"/>
</dbReference>
<feature type="domain" description="GHMP kinase N-terminal" evidence="13">
    <location>
        <begin position="94"/>
        <end position="181"/>
    </location>
</feature>
<dbReference type="PIRSF" id="PIRSF000530">
    <property type="entry name" value="Galactokinase"/>
    <property type="match status" value="1"/>
</dbReference>
<evidence type="ECO:0000259" key="14">
    <source>
        <dbReference type="Pfam" id="PF08544"/>
    </source>
</evidence>
<dbReference type="GO" id="GO:0004335">
    <property type="term" value="F:galactokinase activity"/>
    <property type="evidence" value="ECO:0007669"/>
    <property type="project" value="UniProtKB-UniRule"/>
</dbReference>
<dbReference type="InterPro" id="IPR000705">
    <property type="entry name" value="Galactokinase"/>
</dbReference>
<dbReference type="InterPro" id="IPR014721">
    <property type="entry name" value="Ribsml_uS5_D2-typ_fold_subgr"/>
</dbReference>
<dbReference type="UniPathway" id="UPA00214"/>
<comment type="caution">
    <text evidence="16">The sequence shown here is derived from an EMBL/GenBank/DDBJ whole genome shotgun (WGS) entry which is preliminary data.</text>
</comment>
<dbReference type="GO" id="GO:0005524">
    <property type="term" value="F:ATP binding"/>
    <property type="evidence" value="ECO:0007669"/>
    <property type="project" value="UniProtKB-UniRule"/>
</dbReference>
<feature type="binding site" evidence="11">
    <location>
        <begin position="124"/>
        <end position="130"/>
    </location>
    <ligand>
        <name>ATP</name>
        <dbReference type="ChEBI" id="CHEBI:30616"/>
    </ligand>
</feature>
<dbReference type="InterPro" id="IPR013750">
    <property type="entry name" value="GHMP_kinase_C_dom"/>
</dbReference>
<dbReference type="Pfam" id="PF10509">
    <property type="entry name" value="GalKase_gal_bdg"/>
    <property type="match status" value="1"/>
</dbReference>
<dbReference type="NCBIfam" id="TIGR00131">
    <property type="entry name" value="gal_kin"/>
    <property type="match status" value="1"/>
</dbReference>
<feature type="domain" description="GHMP kinase C-terminal" evidence="14">
    <location>
        <begin position="288"/>
        <end position="366"/>
    </location>
</feature>
<dbReference type="InterPro" id="IPR006204">
    <property type="entry name" value="GHMP_kinase_N_dom"/>
</dbReference>
<feature type="binding site" evidence="11">
    <location>
        <position position="70"/>
    </location>
    <ligand>
        <name>ATP</name>
        <dbReference type="ChEBI" id="CHEBI:30616"/>
    </ligand>
</feature>
<dbReference type="Pfam" id="PF08544">
    <property type="entry name" value="GHMP_kinases_C"/>
    <property type="match status" value="1"/>
</dbReference>
<dbReference type="HAMAP" id="MF_00246">
    <property type="entry name" value="Galactokinase"/>
    <property type="match status" value="1"/>
</dbReference>
<evidence type="ECO:0000313" key="17">
    <source>
        <dbReference type="Proteomes" id="UP000298210"/>
    </source>
</evidence>
<evidence type="ECO:0000256" key="10">
    <source>
        <dbReference type="ARBA" id="ARBA00023277"/>
    </source>
</evidence>
<feature type="active site" description="Proton acceptor" evidence="11">
    <location>
        <position position="174"/>
    </location>
</feature>
<dbReference type="InterPro" id="IPR019741">
    <property type="entry name" value="Galactokinase_CS"/>
</dbReference>
<accession>A0A4Y7WMY6</accession>
<dbReference type="GO" id="GO:0005829">
    <property type="term" value="C:cytosol"/>
    <property type="evidence" value="ECO:0007669"/>
    <property type="project" value="TreeGrafter"/>
</dbReference>
<dbReference type="InterPro" id="IPR006203">
    <property type="entry name" value="GHMP_knse_ATP-bd_CS"/>
</dbReference>
<evidence type="ECO:0000259" key="13">
    <source>
        <dbReference type="Pfam" id="PF00288"/>
    </source>
</evidence>
<proteinExistence type="inferred from homology"/>
<dbReference type="Proteomes" id="UP000298210">
    <property type="component" value="Unassembled WGS sequence"/>
</dbReference>
<dbReference type="Pfam" id="PF00288">
    <property type="entry name" value="GHMP_kinases_N"/>
    <property type="match status" value="1"/>
</dbReference>
<evidence type="ECO:0000256" key="1">
    <source>
        <dbReference type="ARBA" id="ARBA00006566"/>
    </source>
</evidence>
<dbReference type="NCBIfam" id="NF003705">
    <property type="entry name" value="PRK05322.1"/>
    <property type="match status" value="1"/>
</dbReference>
<name>A0A4Y7WMY6_9BACI</name>
<comment type="similarity">
    <text evidence="1 11">Belongs to the GHMP kinase family. GalK subfamily.</text>
</comment>
<dbReference type="InterPro" id="IPR022963">
    <property type="entry name" value="Galactokinase_bac"/>
</dbReference>
<dbReference type="EMBL" id="SNUX01000002">
    <property type="protein sequence ID" value="TES49913.1"/>
    <property type="molecule type" value="Genomic_DNA"/>
</dbReference>
<keyword evidence="8 11" id="KW-0460">Magnesium</keyword>
<evidence type="ECO:0000313" key="16">
    <source>
        <dbReference type="EMBL" id="TES49913.1"/>
    </source>
</evidence>
<keyword evidence="4 11" id="KW-0479">Metal-binding</keyword>
<gene>
    <name evidence="11" type="primary">galK</name>
    <name evidence="16" type="ORF">E2L03_10755</name>
</gene>
<comment type="catalytic activity">
    <reaction evidence="11">
        <text>alpha-D-galactose + ATP = alpha-D-galactose 1-phosphate + ADP + H(+)</text>
        <dbReference type="Rhea" id="RHEA:13553"/>
        <dbReference type="ChEBI" id="CHEBI:15378"/>
        <dbReference type="ChEBI" id="CHEBI:28061"/>
        <dbReference type="ChEBI" id="CHEBI:30616"/>
        <dbReference type="ChEBI" id="CHEBI:58336"/>
        <dbReference type="ChEBI" id="CHEBI:456216"/>
        <dbReference type="EC" id="2.7.1.6"/>
    </reaction>
</comment>
<dbReference type="PRINTS" id="PR00473">
    <property type="entry name" value="GALCTOKINASE"/>
</dbReference>
<dbReference type="AlphaFoldDB" id="A0A4Y7WMY6"/>
<protein>
    <recommendedName>
        <fullName evidence="11 12">Galactokinase</fullName>
        <ecNumber evidence="11 12">2.7.1.6</ecNumber>
    </recommendedName>
    <alternativeName>
        <fullName evidence="11">Galactose kinase</fullName>
    </alternativeName>
</protein>
<dbReference type="InterPro" id="IPR006206">
    <property type="entry name" value="Mevalonate/galactokinase"/>
</dbReference>
<evidence type="ECO:0000256" key="5">
    <source>
        <dbReference type="ARBA" id="ARBA00022741"/>
    </source>
</evidence>
<evidence type="ECO:0000259" key="15">
    <source>
        <dbReference type="Pfam" id="PF10509"/>
    </source>
</evidence>
<dbReference type="PANTHER" id="PTHR10457">
    <property type="entry name" value="MEVALONATE KINASE/GALACTOKINASE"/>
    <property type="match status" value="1"/>
</dbReference>
<evidence type="ECO:0000256" key="9">
    <source>
        <dbReference type="ARBA" id="ARBA00023144"/>
    </source>
</evidence>
<evidence type="ECO:0000256" key="2">
    <source>
        <dbReference type="ARBA" id="ARBA00022490"/>
    </source>
</evidence>
<dbReference type="Gene3D" id="3.30.70.890">
    <property type="entry name" value="GHMP kinase, C-terminal domain"/>
    <property type="match status" value="1"/>
</dbReference>
<dbReference type="PROSITE" id="PS00106">
    <property type="entry name" value="GALACTOKINASE"/>
    <property type="match status" value="1"/>
</dbReference>
<dbReference type="PROSITE" id="PS00627">
    <property type="entry name" value="GHMP_KINASES_ATP"/>
    <property type="match status" value="1"/>
</dbReference>
<comment type="subcellular location">
    <subcellularLocation>
        <location evidence="11">Cytoplasm</location>
    </subcellularLocation>
</comment>
<evidence type="ECO:0000256" key="7">
    <source>
        <dbReference type="ARBA" id="ARBA00022840"/>
    </source>
</evidence>
<evidence type="ECO:0000256" key="8">
    <source>
        <dbReference type="ARBA" id="ARBA00022842"/>
    </source>
</evidence>
<dbReference type="InterPro" id="IPR020568">
    <property type="entry name" value="Ribosomal_Su5_D2-typ_SF"/>
</dbReference>
<keyword evidence="3 11" id="KW-0808">Transferase</keyword>
<dbReference type="GO" id="GO:0000287">
    <property type="term" value="F:magnesium ion binding"/>
    <property type="evidence" value="ECO:0007669"/>
    <property type="project" value="UniProtKB-UniRule"/>
</dbReference>
<dbReference type="PANTHER" id="PTHR10457:SF7">
    <property type="entry name" value="GALACTOKINASE-RELATED"/>
    <property type="match status" value="1"/>
</dbReference>
<dbReference type="RefSeq" id="WP_134259161.1">
    <property type="nucleotide sequence ID" value="NZ_LDIM01000006.1"/>
</dbReference>
<reference evidence="16 17" key="1">
    <citation type="submission" date="2019-03" db="EMBL/GenBank/DDBJ databases">
        <authorList>
            <person name="Liu G."/>
        </authorList>
    </citation>
    <scope>NUCLEOTIDE SEQUENCE [LARGE SCALE GENOMIC DNA]</scope>
    <source>
        <strain evidence="16 17">DSM 19099</strain>
    </source>
</reference>
<feature type="binding site" evidence="11">
    <location>
        <begin position="36"/>
        <end position="39"/>
    </location>
    <ligand>
        <name>substrate</name>
    </ligand>
</feature>
<keyword evidence="9 11" id="KW-0299">Galactose metabolism</keyword>
<keyword evidence="2 11" id="KW-0963">Cytoplasm</keyword>
<keyword evidence="6 11" id="KW-0418">Kinase</keyword>
<dbReference type="InterPro" id="IPR036554">
    <property type="entry name" value="GHMP_kinase_C_sf"/>
</dbReference>
<keyword evidence="5 11" id="KW-0547">Nucleotide-binding</keyword>
<feature type="binding site" evidence="11">
    <location>
        <position position="162"/>
    </location>
    <ligand>
        <name>Mg(2+)</name>
        <dbReference type="ChEBI" id="CHEBI:18420"/>
    </ligand>
</feature>
<dbReference type="PRINTS" id="PR00959">
    <property type="entry name" value="MEVGALKINASE"/>
</dbReference>
<keyword evidence="10 11" id="KW-0119">Carbohydrate metabolism</keyword>
<comment type="function">
    <text evidence="11">Catalyzes the transfer of the gamma-phosphate of ATP to D-galactose to form alpha-D-galactose-1-phosphate (Gal-1-P).</text>
</comment>
<evidence type="ECO:0000256" key="3">
    <source>
        <dbReference type="ARBA" id="ARBA00022679"/>
    </source>
</evidence>
<feature type="domain" description="Galactokinase N-terminal" evidence="15">
    <location>
        <begin position="12"/>
        <end position="59"/>
    </location>
</feature>
<sequence>METIERHSLTKAFQAFANEEPSSIYFSPGRVNLIGEHTDYNNGYVFPAALTMGTYLAIRFRPDQLIQMKSENFPESFTHLTSSLSYSSDHSWSNYPKGVMRAFQELGYTLPGMNLLYYGTLPNGAGLSSSASIEMVTAFFLNDVLDAGLSRSELAQLCQKVENDYIGVNSGIMDQYAVGLGKEAHALFIHTGTLEHELVPLALGAYSIVITNTNKKRGLADSKYNERRSECEQGLHILQKEGYPLDSLSDLTTAAWAQAKTVVTNNTLKKRVNHVVTENSRVKQAVTFLKAHDLKSLGACMNESHRSLADDYEVTGYELDLLYMIQKDQKGCIGTRMTGAGFGGCTVSLVHHDYIDAFKENVSFLYEQKTSIKPDFYVSLAGDGVKKLD</sequence>
<dbReference type="EC" id="2.7.1.6" evidence="11 12"/>
<evidence type="ECO:0000256" key="11">
    <source>
        <dbReference type="HAMAP-Rule" id="MF_00246"/>
    </source>
</evidence>
<evidence type="ECO:0000256" key="6">
    <source>
        <dbReference type="ARBA" id="ARBA00022777"/>
    </source>
</evidence>
<dbReference type="SUPFAM" id="SSF54211">
    <property type="entry name" value="Ribosomal protein S5 domain 2-like"/>
    <property type="match status" value="1"/>
</dbReference>
<dbReference type="FunFam" id="3.30.70.890:FF:000001">
    <property type="entry name" value="Galactokinase"/>
    <property type="match status" value="1"/>
</dbReference>
<dbReference type="GO" id="GO:0006012">
    <property type="term" value="P:galactose metabolic process"/>
    <property type="evidence" value="ECO:0007669"/>
    <property type="project" value="UniProtKB-UniRule"/>
</dbReference>
<comment type="pathway">
    <text evidence="11">Carbohydrate metabolism; galactose metabolism.</text>
</comment>
<feature type="site" description="Transition state stabilizer" evidence="11">
    <location>
        <position position="30"/>
    </location>
</feature>
<feature type="binding site" evidence="11">
    <location>
        <position position="224"/>
    </location>
    <ligand>
        <name>substrate</name>
    </ligand>
</feature>
<evidence type="ECO:0000256" key="12">
    <source>
        <dbReference type="NCBIfam" id="TIGR00131"/>
    </source>
</evidence>
<organism evidence="16 17">
    <name type="scientific">Shouchella lehensis</name>
    <dbReference type="NCBI Taxonomy" id="300825"/>
    <lineage>
        <taxon>Bacteria</taxon>
        <taxon>Bacillati</taxon>
        <taxon>Bacillota</taxon>
        <taxon>Bacilli</taxon>
        <taxon>Bacillales</taxon>
        <taxon>Bacillaceae</taxon>
        <taxon>Shouchella</taxon>
    </lineage>
</organism>
<dbReference type="SUPFAM" id="SSF55060">
    <property type="entry name" value="GHMP Kinase, C-terminal domain"/>
    <property type="match status" value="1"/>
</dbReference>